<dbReference type="InterPro" id="IPR029151">
    <property type="entry name" value="Sensor-like_sf"/>
</dbReference>
<evidence type="ECO:0000259" key="15">
    <source>
        <dbReference type="PROSITE" id="PS50885"/>
    </source>
</evidence>
<reference evidence="17 18" key="1">
    <citation type="submission" date="2020-02" db="EMBL/GenBank/DDBJ databases">
        <title>Paenibacillus sp. nov., isolated from rhizosphere soil of tomato.</title>
        <authorList>
            <person name="Weon H.-Y."/>
            <person name="Lee S.A."/>
        </authorList>
    </citation>
    <scope>NUCLEOTIDE SEQUENCE [LARGE SCALE GENOMIC DNA]</scope>
    <source>
        <strain evidence="17 18">14171R-81</strain>
    </source>
</reference>
<evidence type="ECO:0000256" key="2">
    <source>
        <dbReference type="ARBA" id="ARBA00022475"/>
    </source>
</evidence>
<dbReference type="GO" id="GO:0016301">
    <property type="term" value="F:kinase activity"/>
    <property type="evidence" value="ECO:0007669"/>
    <property type="project" value="UniProtKB-KW"/>
</dbReference>
<keyword evidence="8" id="KW-0067">ATP-binding</keyword>
<keyword evidence="4" id="KW-0808">Transferase</keyword>
<dbReference type="InterPro" id="IPR013767">
    <property type="entry name" value="PAS_fold"/>
</dbReference>
<dbReference type="InterPro" id="IPR029787">
    <property type="entry name" value="Nucleotide_cyclase"/>
</dbReference>
<dbReference type="PROSITE" id="PS50113">
    <property type="entry name" value="PAC"/>
    <property type="match status" value="3"/>
</dbReference>
<dbReference type="InterPro" id="IPR000014">
    <property type="entry name" value="PAS"/>
</dbReference>
<dbReference type="Pfam" id="PF08448">
    <property type="entry name" value="PAS_4"/>
    <property type="match status" value="2"/>
</dbReference>
<dbReference type="InterPro" id="IPR000160">
    <property type="entry name" value="GGDEF_dom"/>
</dbReference>
<feature type="domain" description="PAC" evidence="14">
    <location>
        <begin position="555"/>
        <end position="607"/>
    </location>
</feature>
<dbReference type="SUPFAM" id="SSF103190">
    <property type="entry name" value="Sensory domain-like"/>
    <property type="match status" value="1"/>
</dbReference>
<feature type="domain" description="PAS" evidence="13">
    <location>
        <begin position="359"/>
        <end position="430"/>
    </location>
</feature>
<dbReference type="GO" id="GO:0006355">
    <property type="term" value="P:regulation of DNA-templated transcription"/>
    <property type="evidence" value="ECO:0007669"/>
    <property type="project" value="InterPro"/>
</dbReference>
<keyword evidence="2" id="KW-1003">Cell membrane</keyword>
<keyword evidence="11 12" id="KW-0472">Membrane</keyword>
<sequence>MNVIRDRYKRRPTLNRKLRSLGLVFVLLVGFACTLIFAIVEIVHQKRGIYHQLEQTILLQQQFIDKWMDERMSDIRLISQDAEVRSGDSARTQQLIALIKSSHSDFQNISFVGSQGKTAAGIDISDRSYFDQAIKGKASISDVLQSRMDGKRIIVFAAPVLGAGRDYAGVIVGSVELTTIEQLMKQFTYGEHGQTYLVDKDGTLITGVGSGGDQPVKIRSSLLEQAAAGVKLKHSYDDYRNVPVYGAYNWTNGGRWLIIGEAGRKDVLASLYTEVRYAILIILLAMLLAVYFMFRTAKRIAKPVDHLLRGVQTVKEGGYDYRIHASVLDASTIEFQQLGEAFNAMSDTILEHTEALSKERNFASSIVDTAASLIVVLDKEGRIVQFNRSCELTTGYRFEDVRHASILEKLIPEGERSELVAHLQSLLTTGGGRNYENHWQSRTGELRLIAWSNTVLQEPNGDIVLIIGIGIDITEQRKVEQALRESEERFRLIVGSMEEVVTTFDSDLKLTGVYGRAMGVNGLPRHGMTLHQLMNPANALRHEDAQRLALQEQTTVLDWKTQTPRGANHSYQTSYSAFRDNEGAIKGVVSVSREITQLKETEAAYRETQARMNNILESITDAFIALNNDLTFAYVNSEAKRKFSRFQWEIMGRHFLEVLPELTNTPIHECCRLAIEKQLPHSIEEFVPFMDAWYEVHIYPSKDGLSIYFQDVSVRKQLEQTAAESQMRLATIIETVPSGIVVVDKDGRIVMANRMAEVMFGMGKDDIVSRGYDDIIWELYDVDGKVMPVEDFPVSIAMSTGRMVSNSEYMFKRPDGKRIMMMCNCSPLFDNDGAVNSVLVALSDITGRIAIQSELQEANNELKKLSSLDGLTGIFNRRYFNEQLRAEWNSHALAQEPLSLIMLDIDYFKAYNDTYGHLGGDMCLKATAALIQSSLQEPNRFVARYGGEEFGIVLPGTPINVAAELAELLRIQVEKQEIAHANSKVSRFVTISLGVASVVPAANGSDEESLVSAADKCLYEAKRTRNRVAVQAARTVLEERPLKADFWGP</sequence>
<proteinExistence type="predicted"/>
<evidence type="ECO:0000256" key="11">
    <source>
        <dbReference type="ARBA" id="ARBA00023136"/>
    </source>
</evidence>
<dbReference type="Pfam" id="PF02743">
    <property type="entry name" value="dCache_1"/>
    <property type="match status" value="1"/>
</dbReference>
<dbReference type="Pfam" id="PF00672">
    <property type="entry name" value="HAMP"/>
    <property type="match status" value="1"/>
</dbReference>
<name>A0A6C0P6E7_9BACL</name>
<evidence type="ECO:0000256" key="7">
    <source>
        <dbReference type="ARBA" id="ARBA00022777"/>
    </source>
</evidence>
<dbReference type="Proteomes" id="UP000479114">
    <property type="component" value="Chromosome"/>
</dbReference>
<dbReference type="CDD" id="cd06225">
    <property type="entry name" value="HAMP"/>
    <property type="match status" value="1"/>
</dbReference>
<dbReference type="GO" id="GO:0000160">
    <property type="term" value="P:phosphorelay signal transduction system"/>
    <property type="evidence" value="ECO:0007669"/>
    <property type="project" value="UniProtKB-KW"/>
</dbReference>
<dbReference type="PANTHER" id="PTHR44757">
    <property type="entry name" value="DIGUANYLATE CYCLASE DGCP"/>
    <property type="match status" value="1"/>
</dbReference>
<dbReference type="Gene3D" id="3.30.70.270">
    <property type="match status" value="1"/>
</dbReference>
<dbReference type="InterPro" id="IPR003660">
    <property type="entry name" value="HAMP_dom"/>
</dbReference>
<dbReference type="PROSITE" id="PS50112">
    <property type="entry name" value="PAS"/>
    <property type="match status" value="3"/>
</dbReference>
<feature type="domain" description="PAS" evidence="13">
    <location>
        <begin position="608"/>
        <end position="678"/>
    </location>
</feature>
<dbReference type="SMART" id="SM00086">
    <property type="entry name" value="PAC"/>
    <property type="match status" value="3"/>
</dbReference>
<gene>
    <name evidence="17" type="ORF">GZH47_27035</name>
</gene>
<dbReference type="InterPro" id="IPR052155">
    <property type="entry name" value="Biofilm_reg_signaling"/>
</dbReference>
<dbReference type="Gene3D" id="3.30.450.20">
    <property type="entry name" value="PAS domain"/>
    <property type="match status" value="5"/>
</dbReference>
<dbReference type="SMART" id="SM00091">
    <property type="entry name" value="PAS"/>
    <property type="match status" value="4"/>
</dbReference>
<evidence type="ECO:0000256" key="6">
    <source>
        <dbReference type="ARBA" id="ARBA00022741"/>
    </source>
</evidence>
<dbReference type="SMART" id="SM00304">
    <property type="entry name" value="HAMP"/>
    <property type="match status" value="1"/>
</dbReference>
<feature type="domain" description="PAC" evidence="14">
    <location>
        <begin position="433"/>
        <end position="485"/>
    </location>
</feature>
<evidence type="ECO:0000256" key="12">
    <source>
        <dbReference type="SAM" id="Phobius"/>
    </source>
</evidence>
<dbReference type="CDD" id="cd18774">
    <property type="entry name" value="PDC2_HK_sensor"/>
    <property type="match status" value="1"/>
</dbReference>
<dbReference type="InterPro" id="IPR001610">
    <property type="entry name" value="PAC"/>
</dbReference>
<keyword evidence="10" id="KW-0902">Two-component regulatory system</keyword>
<dbReference type="Gene3D" id="6.10.340.10">
    <property type="match status" value="1"/>
</dbReference>
<evidence type="ECO:0000256" key="4">
    <source>
        <dbReference type="ARBA" id="ARBA00022679"/>
    </source>
</evidence>
<feature type="domain" description="HAMP" evidence="15">
    <location>
        <begin position="298"/>
        <end position="354"/>
    </location>
</feature>
<dbReference type="SMART" id="SM00267">
    <property type="entry name" value="GGDEF"/>
    <property type="match status" value="1"/>
</dbReference>
<dbReference type="EMBL" id="CP048286">
    <property type="protein sequence ID" value="QHW34088.1"/>
    <property type="molecule type" value="Genomic_DNA"/>
</dbReference>
<dbReference type="SUPFAM" id="SSF55785">
    <property type="entry name" value="PYP-like sensor domain (PAS domain)"/>
    <property type="match status" value="4"/>
</dbReference>
<feature type="domain" description="GGDEF" evidence="16">
    <location>
        <begin position="896"/>
        <end position="1033"/>
    </location>
</feature>
<evidence type="ECO:0000256" key="1">
    <source>
        <dbReference type="ARBA" id="ARBA00004651"/>
    </source>
</evidence>
<evidence type="ECO:0000256" key="9">
    <source>
        <dbReference type="ARBA" id="ARBA00022989"/>
    </source>
</evidence>
<dbReference type="NCBIfam" id="TIGR00254">
    <property type="entry name" value="GGDEF"/>
    <property type="match status" value="1"/>
</dbReference>
<dbReference type="SUPFAM" id="SSF55073">
    <property type="entry name" value="Nucleotide cyclase"/>
    <property type="match status" value="1"/>
</dbReference>
<dbReference type="Pfam" id="PF00990">
    <property type="entry name" value="GGDEF"/>
    <property type="match status" value="1"/>
</dbReference>
<dbReference type="RefSeq" id="WP_162644084.1">
    <property type="nucleotide sequence ID" value="NZ_CP048286.1"/>
</dbReference>
<evidence type="ECO:0000313" key="18">
    <source>
        <dbReference type="Proteomes" id="UP000479114"/>
    </source>
</evidence>
<dbReference type="AlphaFoldDB" id="A0A6C0P6E7"/>
<keyword evidence="18" id="KW-1185">Reference proteome</keyword>
<dbReference type="InterPro" id="IPR033479">
    <property type="entry name" value="dCache_1"/>
</dbReference>
<dbReference type="GO" id="GO:0005886">
    <property type="term" value="C:plasma membrane"/>
    <property type="evidence" value="ECO:0007669"/>
    <property type="project" value="UniProtKB-SubCell"/>
</dbReference>
<dbReference type="FunFam" id="3.30.70.270:FF:000001">
    <property type="entry name" value="Diguanylate cyclase domain protein"/>
    <property type="match status" value="1"/>
</dbReference>
<organism evidence="17 18">
    <name type="scientific">Paenibacillus rhizovicinus</name>
    <dbReference type="NCBI Taxonomy" id="2704463"/>
    <lineage>
        <taxon>Bacteria</taxon>
        <taxon>Bacillati</taxon>
        <taxon>Bacillota</taxon>
        <taxon>Bacilli</taxon>
        <taxon>Bacillales</taxon>
        <taxon>Paenibacillaceae</taxon>
        <taxon>Paenibacillus</taxon>
    </lineage>
</organism>
<dbReference type="InterPro" id="IPR000700">
    <property type="entry name" value="PAS-assoc_C"/>
</dbReference>
<dbReference type="NCBIfam" id="TIGR00229">
    <property type="entry name" value="sensory_box"/>
    <property type="match status" value="3"/>
</dbReference>
<feature type="domain" description="PAS" evidence="13">
    <location>
        <begin position="725"/>
        <end position="780"/>
    </location>
</feature>
<evidence type="ECO:0000256" key="3">
    <source>
        <dbReference type="ARBA" id="ARBA00022553"/>
    </source>
</evidence>
<evidence type="ECO:0000256" key="8">
    <source>
        <dbReference type="ARBA" id="ARBA00022840"/>
    </source>
</evidence>
<evidence type="ECO:0000256" key="10">
    <source>
        <dbReference type="ARBA" id="ARBA00023012"/>
    </source>
</evidence>
<feature type="transmembrane region" description="Helical" evidence="12">
    <location>
        <begin position="21"/>
        <end position="40"/>
    </location>
</feature>
<dbReference type="KEGG" id="prz:GZH47_27035"/>
<evidence type="ECO:0000313" key="17">
    <source>
        <dbReference type="EMBL" id="QHW34088.1"/>
    </source>
</evidence>
<dbReference type="CDD" id="cd12914">
    <property type="entry name" value="PDC1_DGC_like"/>
    <property type="match status" value="1"/>
</dbReference>
<dbReference type="CDD" id="cd01949">
    <property type="entry name" value="GGDEF"/>
    <property type="match status" value="1"/>
</dbReference>
<dbReference type="InterPro" id="IPR013656">
    <property type="entry name" value="PAS_4"/>
</dbReference>
<dbReference type="PROSITE" id="PS50887">
    <property type="entry name" value="GGDEF"/>
    <property type="match status" value="1"/>
</dbReference>
<feature type="domain" description="PAC" evidence="14">
    <location>
        <begin position="805"/>
        <end position="857"/>
    </location>
</feature>
<keyword evidence="9 12" id="KW-1133">Transmembrane helix</keyword>
<feature type="transmembrane region" description="Helical" evidence="12">
    <location>
        <begin position="275"/>
        <end position="294"/>
    </location>
</feature>
<dbReference type="PROSITE" id="PS51257">
    <property type="entry name" value="PROKAR_LIPOPROTEIN"/>
    <property type="match status" value="1"/>
</dbReference>
<dbReference type="InterPro" id="IPR035965">
    <property type="entry name" value="PAS-like_dom_sf"/>
</dbReference>
<dbReference type="CDD" id="cd00130">
    <property type="entry name" value="PAS"/>
    <property type="match status" value="2"/>
</dbReference>
<evidence type="ECO:0000256" key="5">
    <source>
        <dbReference type="ARBA" id="ARBA00022692"/>
    </source>
</evidence>
<keyword evidence="6" id="KW-0547">Nucleotide-binding</keyword>
<dbReference type="GO" id="GO:0005524">
    <property type="term" value="F:ATP binding"/>
    <property type="evidence" value="ECO:0007669"/>
    <property type="project" value="UniProtKB-KW"/>
</dbReference>
<dbReference type="Pfam" id="PF13426">
    <property type="entry name" value="PAS_9"/>
    <property type="match status" value="1"/>
</dbReference>
<keyword evidence="7" id="KW-0418">Kinase</keyword>
<dbReference type="PANTHER" id="PTHR44757:SF2">
    <property type="entry name" value="BIOFILM ARCHITECTURE MAINTENANCE PROTEIN MBAA"/>
    <property type="match status" value="1"/>
</dbReference>
<evidence type="ECO:0000259" key="16">
    <source>
        <dbReference type="PROSITE" id="PS50887"/>
    </source>
</evidence>
<evidence type="ECO:0000259" key="13">
    <source>
        <dbReference type="PROSITE" id="PS50112"/>
    </source>
</evidence>
<comment type="subcellular location">
    <subcellularLocation>
        <location evidence="1">Cell membrane</location>
        <topology evidence="1">Multi-pass membrane protein</topology>
    </subcellularLocation>
</comment>
<evidence type="ECO:0000259" key="14">
    <source>
        <dbReference type="PROSITE" id="PS50113"/>
    </source>
</evidence>
<protein>
    <submittedName>
        <fullName evidence="17">PAS domain S-box protein</fullName>
    </submittedName>
</protein>
<accession>A0A6C0P6E7</accession>
<keyword evidence="3" id="KW-0597">Phosphoprotein</keyword>
<dbReference type="Pfam" id="PF00989">
    <property type="entry name" value="PAS"/>
    <property type="match status" value="1"/>
</dbReference>
<dbReference type="PROSITE" id="PS50885">
    <property type="entry name" value="HAMP"/>
    <property type="match status" value="1"/>
</dbReference>
<dbReference type="InterPro" id="IPR043128">
    <property type="entry name" value="Rev_trsase/Diguanyl_cyclase"/>
</dbReference>
<keyword evidence="5 12" id="KW-0812">Transmembrane</keyword>